<evidence type="ECO:0000313" key="1">
    <source>
        <dbReference type="EMBL" id="RMZ98016.1"/>
    </source>
</evidence>
<dbReference type="EMBL" id="REGN01011028">
    <property type="protein sequence ID" value="RMZ98016.1"/>
    <property type="molecule type" value="Genomic_DNA"/>
</dbReference>
<comment type="caution">
    <text evidence="1">The sequence shown here is derived from an EMBL/GenBank/DDBJ whole genome shotgun (WGS) entry which is preliminary data.</text>
</comment>
<evidence type="ECO:0000313" key="2">
    <source>
        <dbReference type="Proteomes" id="UP000276133"/>
    </source>
</evidence>
<organism evidence="1 2">
    <name type="scientific">Brachionus plicatilis</name>
    <name type="common">Marine rotifer</name>
    <name type="synonym">Brachionus muelleri</name>
    <dbReference type="NCBI Taxonomy" id="10195"/>
    <lineage>
        <taxon>Eukaryota</taxon>
        <taxon>Metazoa</taxon>
        <taxon>Spiralia</taxon>
        <taxon>Gnathifera</taxon>
        <taxon>Rotifera</taxon>
        <taxon>Eurotatoria</taxon>
        <taxon>Monogononta</taxon>
        <taxon>Pseudotrocha</taxon>
        <taxon>Ploima</taxon>
        <taxon>Brachionidae</taxon>
        <taxon>Brachionus</taxon>
    </lineage>
</organism>
<accession>A0A3M7PFX0</accession>
<proteinExistence type="predicted"/>
<sequence length="84" mass="9463">MKAWHPRKSNLMATYGIWSRQDFFQSWDPFYSDNLAFDRFAGFTSLAACLTLVSTDSSVPCSHLLLLSNSVKSFQASYTKISLG</sequence>
<reference evidence="1 2" key="1">
    <citation type="journal article" date="2018" name="Sci. Rep.">
        <title>Genomic signatures of local adaptation to the degree of environmental predictability in rotifers.</title>
        <authorList>
            <person name="Franch-Gras L."/>
            <person name="Hahn C."/>
            <person name="Garcia-Roger E.M."/>
            <person name="Carmona M.J."/>
            <person name="Serra M."/>
            <person name="Gomez A."/>
        </authorList>
    </citation>
    <scope>NUCLEOTIDE SEQUENCE [LARGE SCALE GENOMIC DNA]</scope>
    <source>
        <strain evidence="1">HYR1</strain>
    </source>
</reference>
<protein>
    <submittedName>
        <fullName evidence="1">Uncharacterized protein</fullName>
    </submittedName>
</protein>
<dbReference type="AlphaFoldDB" id="A0A3M7PFX0"/>
<dbReference type="Proteomes" id="UP000276133">
    <property type="component" value="Unassembled WGS sequence"/>
</dbReference>
<keyword evidence="2" id="KW-1185">Reference proteome</keyword>
<gene>
    <name evidence="1" type="ORF">BpHYR1_019827</name>
</gene>
<name>A0A3M7PFX0_BRAPC</name>